<dbReference type="AlphaFoldDB" id="A0A6A4GGX3"/>
<protein>
    <recommendedName>
        <fullName evidence="4">CxC2-like cysteine cluster KDZ transposase-associated domain-containing protein</fullName>
    </recommendedName>
</protein>
<reference evidence="2" key="1">
    <citation type="journal article" date="2019" name="Environ. Microbiol.">
        <title>Fungal ecological strategies reflected in gene transcription - a case study of two litter decomposers.</title>
        <authorList>
            <person name="Barbi F."/>
            <person name="Kohler A."/>
            <person name="Barry K."/>
            <person name="Baskaran P."/>
            <person name="Daum C."/>
            <person name="Fauchery L."/>
            <person name="Ihrmark K."/>
            <person name="Kuo A."/>
            <person name="LaButti K."/>
            <person name="Lipzen A."/>
            <person name="Morin E."/>
            <person name="Grigoriev I.V."/>
            <person name="Henrissat B."/>
            <person name="Lindahl B."/>
            <person name="Martin F."/>
        </authorList>
    </citation>
    <scope>NUCLEOTIDE SEQUENCE</scope>
    <source>
        <strain evidence="2">JB14</strain>
    </source>
</reference>
<dbReference type="EMBL" id="ML770077">
    <property type="protein sequence ID" value="KAE9384816.1"/>
    <property type="molecule type" value="Genomic_DNA"/>
</dbReference>
<sequence>MPPRSAFCIFPSAFGGLILFSSSQNIQPTLAPEVTGPNLHHGERNVDMDAFMQSLLAEQANQLDEQSRRLSVLATQLSYDLNCRCPQQGNVGQCKCKHCKDDHVYTGPLLSKCESIAWAFMPGKATDRQILRVLRAGHRPDVQEYVCLHRPDLRERHEQLMAIHASVSTAIRLYTLEIMPSMSSIELALAHQLASPRPQNSSPLRVGNLNIVGREERIWIVKVHGEDNLEWMLESRDAQRRLLQDQLAPIKDALLQELRAQYVQAHPLGITAKVADKLEKKAYENAYEMLRGQKRRELEEWSRERAQERRIKLAGGVGEDKSATSVDDELSLQILHVHPKELETQHDARDREIYLAWKNILRRFKPAHSPTYYRIVSKNMPSSIIQNVQQLPTRIVFGIEDWECSEQFWTLYTINKACEYLRRAQAKGARLRLHGVRVTPYPPFYNLVYLPIYYPRALESRVQRHL</sequence>
<organism evidence="2 3">
    <name type="scientific">Gymnopus androsaceus JB14</name>
    <dbReference type="NCBI Taxonomy" id="1447944"/>
    <lineage>
        <taxon>Eukaryota</taxon>
        <taxon>Fungi</taxon>
        <taxon>Dikarya</taxon>
        <taxon>Basidiomycota</taxon>
        <taxon>Agaricomycotina</taxon>
        <taxon>Agaricomycetes</taxon>
        <taxon>Agaricomycetidae</taxon>
        <taxon>Agaricales</taxon>
        <taxon>Marasmiineae</taxon>
        <taxon>Omphalotaceae</taxon>
        <taxon>Gymnopus</taxon>
    </lineage>
</organism>
<feature type="signal peptide" evidence="1">
    <location>
        <begin position="1"/>
        <end position="23"/>
    </location>
</feature>
<evidence type="ECO:0008006" key="4">
    <source>
        <dbReference type="Google" id="ProtNLM"/>
    </source>
</evidence>
<evidence type="ECO:0000313" key="2">
    <source>
        <dbReference type="EMBL" id="KAE9384816.1"/>
    </source>
</evidence>
<accession>A0A6A4GGX3</accession>
<proteinExistence type="predicted"/>
<dbReference type="Proteomes" id="UP000799118">
    <property type="component" value="Unassembled WGS sequence"/>
</dbReference>
<evidence type="ECO:0000256" key="1">
    <source>
        <dbReference type="SAM" id="SignalP"/>
    </source>
</evidence>
<keyword evidence="1" id="KW-0732">Signal</keyword>
<feature type="chain" id="PRO_5025462282" description="CxC2-like cysteine cluster KDZ transposase-associated domain-containing protein" evidence="1">
    <location>
        <begin position="24"/>
        <end position="466"/>
    </location>
</feature>
<gene>
    <name evidence="2" type="ORF">BT96DRAFT_950296</name>
</gene>
<name>A0A6A4GGX3_9AGAR</name>
<evidence type="ECO:0000313" key="3">
    <source>
        <dbReference type="Proteomes" id="UP000799118"/>
    </source>
</evidence>
<keyword evidence="3" id="KW-1185">Reference proteome</keyword>